<evidence type="ECO:0000313" key="3">
    <source>
        <dbReference type="Proteomes" id="UP000027850"/>
    </source>
</evidence>
<evidence type="ECO:0000256" key="1">
    <source>
        <dbReference type="SAM" id="Phobius"/>
    </source>
</evidence>
<gene>
    <name evidence="2" type="ORF">M091_1677</name>
</gene>
<feature type="transmembrane region" description="Helical" evidence="1">
    <location>
        <begin position="16"/>
        <end position="35"/>
    </location>
</feature>
<keyword evidence="1" id="KW-1133">Transmembrane helix</keyword>
<reference evidence="2 3" key="1">
    <citation type="submission" date="2014-04" db="EMBL/GenBank/DDBJ databases">
        <authorList>
            <person name="Sears C."/>
            <person name="Carroll K."/>
            <person name="Sack B.R."/>
            <person name="Qadri F."/>
            <person name="Myers L.L."/>
            <person name="Chung G.-T."/>
            <person name="Escheverria P."/>
            <person name="Fraser C.M."/>
            <person name="Sadzewicz L."/>
            <person name="Shefchek K.A."/>
            <person name="Tallon L."/>
            <person name="Das S.P."/>
            <person name="Daugherty S."/>
            <person name="Mongodin E.F."/>
        </authorList>
    </citation>
    <scope>NUCLEOTIDE SEQUENCE [LARGE SCALE GENOMIC DNA]</scope>
    <source>
        <strain evidence="2 3">3776 D15 i</strain>
    </source>
</reference>
<name>A0AB34L5C6_PARDI</name>
<evidence type="ECO:0000313" key="2">
    <source>
        <dbReference type="EMBL" id="KDS36118.1"/>
    </source>
</evidence>
<dbReference type="Proteomes" id="UP000027850">
    <property type="component" value="Unassembled WGS sequence"/>
</dbReference>
<proteinExistence type="predicted"/>
<protein>
    <submittedName>
        <fullName evidence="2">Uncharacterized protein</fullName>
    </submittedName>
</protein>
<dbReference type="AlphaFoldDB" id="A0AB34L5C6"/>
<accession>A0AB34L5C6</accession>
<organism evidence="2 3">
    <name type="scientific">Parabacteroides distasonis str. 3776 D15 i</name>
    <dbReference type="NCBI Taxonomy" id="1339342"/>
    <lineage>
        <taxon>Bacteria</taxon>
        <taxon>Pseudomonadati</taxon>
        <taxon>Bacteroidota</taxon>
        <taxon>Bacteroidia</taxon>
        <taxon>Bacteroidales</taxon>
        <taxon>Tannerellaceae</taxon>
        <taxon>Parabacteroides</taxon>
    </lineage>
</organism>
<dbReference type="EMBL" id="JNHK01000092">
    <property type="protein sequence ID" value="KDS36118.1"/>
    <property type="molecule type" value="Genomic_DNA"/>
</dbReference>
<sequence length="38" mass="4670">MYTLLTNNMMAFNFKILFQMAMSMTDYLALMRFFIYNK</sequence>
<keyword evidence="1" id="KW-0472">Membrane</keyword>
<comment type="caution">
    <text evidence="2">The sequence shown here is derived from an EMBL/GenBank/DDBJ whole genome shotgun (WGS) entry which is preliminary data.</text>
</comment>
<keyword evidence="1" id="KW-0812">Transmembrane</keyword>